<dbReference type="PROSITE" id="PS50075">
    <property type="entry name" value="CARRIER"/>
    <property type="match status" value="1"/>
</dbReference>
<dbReference type="GO" id="GO:0000036">
    <property type="term" value="F:acyl carrier activity"/>
    <property type="evidence" value="ECO:0007669"/>
    <property type="project" value="UniProtKB-UniRule"/>
</dbReference>
<keyword evidence="3" id="KW-0444">Lipid biosynthesis</keyword>
<dbReference type="AlphaFoldDB" id="A0A286TZH7"/>
<dbReference type="InterPro" id="IPR009081">
    <property type="entry name" value="PP-bd_ACP"/>
</dbReference>
<keyword evidence="3" id="KW-0275">Fatty acid biosynthesis</keyword>
<evidence type="ECO:0000313" key="6">
    <source>
        <dbReference type="Proteomes" id="UP000218542"/>
    </source>
</evidence>
<keyword evidence="3" id="KW-0443">Lipid metabolism</keyword>
<comment type="PTM">
    <text evidence="3">4'-phosphopantetheine is transferred from CoA to a specific serine of apo-ACP by AcpS. This modification is essential for activity because fatty acids are bound in thioester linkage to the sulfhydryl of the prosthetic group.</text>
</comment>
<comment type="similarity">
    <text evidence="3">Belongs to the acyl carrier protein (ACP) family.</text>
</comment>
<evidence type="ECO:0000256" key="2">
    <source>
        <dbReference type="ARBA" id="ARBA00022553"/>
    </source>
</evidence>
<sequence length="85" mass="9490">MDNIIAASIKERLRKVIAKELKVAPETIADDAHIGKDLGIDSADMISVLYDIEEEFEVEISDEEVGEISTIREMFNVVNGKIKQV</sequence>
<keyword evidence="6" id="KW-1185">Reference proteome</keyword>
<gene>
    <name evidence="3" type="primary">acpP</name>
    <name evidence="5" type="ORF">SCALIN_C21_0017</name>
</gene>
<evidence type="ECO:0000313" key="5">
    <source>
        <dbReference type="EMBL" id="GAX61290.1"/>
    </source>
</evidence>
<dbReference type="EMBL" id="BAOS01000021">
    <property type="protein sequence ID" value="GAX61290.1"/>
    <property type="molecule type" value="Genomic_DNA"/>
</dbReference>
<reference evidence="6" key="1">
    <citation type="journal article" date="2017" name="Environ. Microbiol. Rep.">
        <title>Genetic Diversity of Marine Anaerobic Ammonium-Oxidizing Bacteria as Revealed by Genomic and Proteomic Analyses of 'Candidatus Scalindua japonica'.</title>
        <authorList>
            <person name="Oshiki M."/>
            <person name="Mizuto K."/>
            <person name="Kimura Z."/>
            <person name="Kindaichi T."/>
            <person name="Satoh H."/>
            <person name="Okabe S."/>
        </authorList>
    </citation>
    <scope>NUCLEOTIDE SEQUENCE [LARGE SCALE GENOMIC DNA]</scope>
    <source>
        <strain evidence="6">husup-a2</strain>
    </source>
</reference>
<dbReference type="PANTHER" id="PTHR20863:SF76">
    <property type="entry name" value="CARRIER DOMAIN-CONTAINING PROTEIN"/>
    <property type="match status" value="1"/>
</dbReference>
<dbReference type="HAMAP" id="MF_01217">
    <property type="entry name" value="Acyl_carrier"/>
    <property type="match status" value="1"/>
</dbReference>
<dbReference type="InterPro" id="IPR036736">
    <property type="entry name" value="ACP-like_sf"/>
</dbReference>
<name>A0A286TZH7_9BACT</name>
<keyword evidence="3" id="KW-0276">Fatty acid metabolism</keyword>
<evidence type="ECO:0000256" key="3">
    <source>
        <dbReference type="HAMAP-Rule" id="MF_01217"/>
    </source>
</evidence>
<dbReference type="PANTHER" id="PTHR20863">
    <property type="entry name" value="ACYL CARRIER PROTEIN"/>
    <property type="match status" value="1"/>
</dbReference>
<dbReference type="GO" id="GO:0005737">
    <property type="term" value="C:cytoplasm"/>
    <property type="evidence" value="ECO:0007669"/>
    <property type="project" value="UniProtKB-SubCell"/>
</dbReference>
<keyword evidence="2 3" id="KW-0597">Phosphoprotein</keyword>
<evidence type="ECO:0000256" key="1">
    <source>
        <dbReference type="ARBA" id="ARBA00022450"/>
    </source>
</evidence>
<dbReference type="Gene3D" id="1.10.1200.10">
    <property type="entry name" value="ACP-like"/>
    <property type="match status" value="1"/>
</dbReference>
<dbReference type="GO" id="GO:0000035">
    <property type="term" value="F:acyl binding"/>
    <property type="evidence" value="ECO:0007669"/>
    <property type="project" value="TreeGrafter"/>
</dbReference>
<dbReference type="UniPathway" id="UPA00094"/>
<feature type="modified residue" description="O-(pantetheine 4'-phosphoryl)serine" evidence="3">
    <location>
        <position position="42"/>
    </location>
</feature>
<feature type="domain" description="Carrier" evidence="4">
    <location>
        <begin position="7"/>
        <end position="82"/>
    </location>
</feature>
<dbReference type="RefSeq" id="WP_096894684.1">
    <property type="nucleotide sequence ID" value="NZ_BAOS01000021.1"/>
</dbReference>
<dbReference type="InterPro" id="IPR003231">
    <property type="entry name" value="ACP"/>
</dbReference>
<dbReference type="Proteomes" id="UP000218542">
    <property type="component" value="Unassembled WGS sequence"/>
</dbReference>
<proteinExistence type="inferred from homology"/>
<dbReference type="SUPFAM" id="SSF47336">
    <property type="entry name" value="ACP-like"/>
    <property type="match status" value="1"/>
</dbReference>
<protein>
    <recommendedName>
        <fullName evidence="3">Acyl carrier protein</fullName>
        <shortName evidence="3">ACP</shortName>
    </recommendedName>
</protein>
<organism evidence="5 6">
    <name type="scientific">Candidatus Scalindua japonica</name>
    <dbReference type="NCBI Taxonomy" id="1284222"/>
    <lineage>
        <taxon>Bacteria</taxon>
        <taxon>Pseudomonadati</taxon>
        <taxon>Planctomycetota</taxon>
        <taxon>Candidatus Brocadiia</taxon>
        <taxon>Candidatus Brocadiales</taxon>
        <taxon>Candidatus Scalinduaceae</taxon>
        <taxon>Candidatus Scalindua</taxon>
    </lineage>
</organism>
<comment type="caution">
    <text evidence="5">The sequence shown here is derived from an EMBL/GenBank/DDBJ whole genome shotgun (WGS) entry which is preliminary data.</text>
</comment>
<keyword evidence="3" id="KW-0963">Cytoplasm</keyword>
<dbReference type="Pfam" id="PF00550">
    <property type="entry name" value="PP-binding"/>
    <property type="match status" value="1"/>
</dbReference>
<accession>A0A286TZH7</accession>
<comment type="pathway">
    <text evidence="3">Lipid metabolism; fatty acid biosynthesis.</text>
</comment>
<comment type="function">
    <text evidence="3">Carrier of the growing fatty acid chain in fatty acid biosynthesis.</text>
</comment>
<comment type="subcellular location">
    <subcellularLocation>
        <location evidence="3">Cytoplasm</location>
    </subcellularLocation>
</comment>
<evidence type="ECO:0000259" key="4">
    <source>
        <dbReference type="PROSITE" id="PS50075"/>
    </source>
</evidence>
<keyword evidence="1 3" id="KW-0596">Phosphopantetheine</keyword>